<evidence type="ECO:0000313" key="2">
    <source>
        <dbReference type="Proteomes" id="UP000008631"/>
    </source>
</evidence>
<reference evidence="1 2" key="2">
    <citation type="journal article" date="2011" name="Stand. Genomic Sci.">
        <title>Complete genome sequence of Isosphaera pallida type strain (IS1B).</title>
        <authorList>
            <consortium name="US DOE Joint Genome Institute (JGI-PGF)"/>
            <person name="Goker M."/>
            <person name="Cleland D."/>
            <person name="Saunders E."/>
            <person name="Lapidus A."/>
            <person name="Nolan M."/>
            <person name="Lucas S."/>
            <person name="Hammon N."/>
            <person name="Deshpande S."/>
            <person name="Cheng J.F."/>
            <person name="Tapia R."/>
            <person name="Han C."/>
            <person name="Goodwin L."/>
            <person name="Pitluck S."/>
            <person name="Liolios K."/>
            <person name="Pagani I."/>
            <person name="Ivanova N."/>
            <person name="Mavromatis K."/>
            <person name="Pati A."/>
            <person name="Chen A."/>
            <person name="Palaniappan K."/>
            <person name="Land M."/>
            <person name="Hauser L."/>
            <person name="Chang Y.J."/>
            <person name="Jeffries C.D."/>
            <person name="Detter J.C."/>
            <person name="Beck B."/>
            <person name="Woyke T."/>
            <person name="Bristow J."/>
            <person name="Eisen J.A."/>
            <person name="Markowitz V."/>
            <person name="Hugenholtz P."/>
            <person name="Kyrpides N.C."/>
            <person name="Klenk H.P."/>
        </authorList>
    </citation>
    <scope>NUCLEOTIDE SEQUENCE [LARGE SCALE GENOMIC DNA]</scope>
    <source>
        <strain evidence="2">ATCC 43644 / DSM 9630 / IS1B</strain>
    </source>
</reference>
<organism evidence="1 2">
    <name type="scientific">Isosphaera pallida (strain ATCC 43644 / DSM 9630 / IS1B)</name>
    <dbReference type="NCBI Taxonomy" id="575540"/>
    <lineage>
        <taxon>Bacteria</taxon>
        <taxon>Pseudomonadati</taxon>
        <taxon>Planctomycetota</taxon>
        <taxon>Planctomycetia</taxon>
        <taxon>Isosphaerales</taxon>
        <taxon>Isosphaeraceae</taxon>
        <taxon>Isosphaera</taxon>
    </lineage>
</organism>
<dbReference type="AlphaFoldDB" id="E8QYP9"/>
<dbReference type="Proteomes" id="UP000008631">
    <property type="component" value="Chromosome"/>
</dbReference>
<name>E8QYP9_ISOPI</name>
<protein>
    <submittedName>
        <fullName evidence="1">Uncharacterized protein</fullName>
    </submittedName>
</protein>
<proteinExistence type="predicted"/>
<dbReference type="KEGG" id="ipa:Isop_0430"/>
<dbReference type="InParanoid" id="E8QYP9"/>
<evidence type="ECO:0000313" key="1">
    <source>
        <dbReference type="EMBL" id="ADV61025.1"/>
    </source>
</evidence>
<dbReference type="EMBL" id="CP002353">
    <property type="protein sequence ID" value="ADV61025.1"/>
    <property type="molecule type" value="Genomic_DNA"/>
</dbReference>
<gene>
    <name evidence="1" type="ordered locus">Isop_0430</name>
</gene>
<keyword evidence="2" id="KW-1185">Reference proteome</keyword>
<accession>E8QYP9</accession>
<dbReference type="STRING" id="575540.Isop_0430"/>
<reference key="1">
    <citation type="submission" date="2010-11" db="EMBL/GenBank/DDBJ databases">
        <title>The complete sequence of chromosome of Isophaera pallida ATCC 43644.</title>
        <authorList>
            <consortium name="US DOE Joint Genome Institute (JGI-PGF)"/>
            <person name="Lucas S."/>
            <person name="Copeland A."/>
            <person name="Lapidus A."/>
            <person name="Bruce D."/>
            <person name="Goodwin L."/>
            <person name="Pitluck S."/>
            <person name="Kyrpides N."/>
            <person name="Mavromatis K."/>
            <person name="Pagani I."/>
            <person name="Ivanova N."/>
            <person name="Saunders E."/>
            <person name="Brettin T."/>
            <person name="Detter J.C."/>
            <person name="Han C."/>
            <person name="Tapia R."/>
            <person name="Land M."/>
            <person name="Hauser L."/>
            <person name="Markowitz V."/>
            <person name="Cheng J.-F."/>
            <person name="Hugenholtz P."/>
            <person name="Woyke T."/>
            <person name="Wu D."/>
            <person name="Eisen J.A."/>
        </authorList>
    </citation>
    <scope>NUCLEOTIDE SEQUENCE</scope>
    <source>
        <strain>ATCC 43644</strain>
    </source>
</reference>
<sequence length="77" mass="8369">MVGLTGDSSLWARNLQKIPPCLNRPRPLLSASVNPVIANVNTREFIAIEYALEIVGLAPETQPVPNPDSTSRTESLK</sequence>
<dbReference type="HOGENOM" id="CLU_2633338_0_0_0"/>